<feature type="domain" description="TRNA-binding" evidence="17">
    <location>
        <begin position="39"/>
        <end position="148"/>
    </location>
</feature>
<dbReference type="NCBIfam" id="TIGR00472">
    <property type="entry name" value="pheT_bact"/>
    <property type="match status" value="1"/>
</dbReference>
<dbReference type="EC" id="6.1.1.20" evidence="15"/>
<dbReference type="SUPFAM" id="SSF55681">
    <property type="entry name" value="Class II aaRS and biotin synthetases"/>
    <property type="match status" value="1"/>
</dbReference>
<dbReference type="EMBL" id="AP023086">
    <property type="protein sequence ID" value="BCD99448.1"/>
    <property type="molecule type" value="Genomic_DNA"/>
</dbReference>
<evidence type="ECO:0000256" key="15">
    <source>
        <dbReference type="HAMAP-Rule" id="MF_00283"/>
    </source>
</evidence>
<dbReference type="SUPFAM" id="SSF50249">
    <property type="entry name" value="Nucleic acid-binding proteins"/>
    <property type="match status" value="1"/>
</dbReference>
<dbReference type="FunFam" id="3.50.40.10:FF:000001">
    <property type="entry name" value="Phenylalanine--tRNA ligase beta subunit"/>
    <property type="match status" value="1"/>
</dbReference>
<comment type="catalytic activity">
    <reaction evidence="14 15">
        <text>tRNA(Phe) + L-phenylalanine + ATP = L-phenylalanyl-tRNA(Phe) + AMP + diphosphate + H(+)</text>
        <dbReference type="Rhea" id="RHEA:19413"/>
        <dbReference type="Rhea" id="RHEA-COMP:9668"/>
        <dbReference type="Rhea" id="RHEA-COMP:9699"/>
        <dbReference type="ChEBI" id="CHEBI:15378"/>
        <dbReference type="ChEBI" id="CHEBI:30616"/>
        <dbReference type="ChEBI" id="CHEBI:33019"/>
        <dbReference type="ChEBI" id="CHEBI:58095"/>
        <dbReference type="ChEBI" id="CHEBI:78442"/>
        <dbReference type="ChEBI" id="CHEBI:78531"/>
        <dbReference type="ChEBI" id="CHEBI:456215"/>
        <dbReference type="EC" id="6.1.1.20"/>
    </reaction>
</comment>
<dbReference type="InterPro" id="IPR012340">
    <property type="entry name" value="NA-bd_OB-fold"/>
</dbReference>
<evidence type="ECO:0000259" key="18">
    <source>
        <dbReference type="PROSITE" id="PS51447"/>
    </source>
</evidence>
<keyword evidence="6 15" id="KW-0436">Ligase</keyword>
<dbReference type="FunFam" id="2.40.50.140:FF:000045">
    <property type="entry name" value="Phenylalanine--tRNA ligase beta subunit"/>
    <property type="match status" value="1"/>
</dbReference>
<evidence type="ECO:0000256" key="16">
    <source>
        <dbReference type="PROSITE-ProRule" id="PRU00209"/>
    </source>
</evidence>
<dbReference type="InterPro" id="IPR002547">
    <property type="entry name" value="tRNA-bd_dom"/>
</dbReference>
<dbReference type="GO" id="GO:0009328">
    <property type="term" value="C:phenylalanine-tRNA ligase complex"/>
    <property type="evidence" value="ECO:0007669"/>
    <property type="project" value="TreeGrafter"/>
</dbReference>
<dbReference type="GO" id="GO:0000287">
    <property type="term" value="F:magnesium ion binding"/>
    <property type="evidence" value="ECO:0007669"/>
    <property type="project" value="UniProtKB-UniRule"/>
</dbReference>
<dbReference type="FunFam" id="3.30.56.10:FF:000002">
    <property type="entry name" value="Phenylalanine--tRNA ligase beta subunit"/>
    <property type="match status" value="1"/>
</dbReference>
<dbReference type="InterPro" id="IPR033714">
    <property type="entry name" value="tRNA_bind_bactPheRS"/>
</dbReference>
<dbReference type="GO" id="GO:0004826">
    <property type="term" value="F:phenylalanine-tRNA ligase activity"/>
    <property type="evidence" value="ECO:0007669"/>
    <property type="project" value="UniProtKB-UniRule"/>
</dbReference>
<dbReference type="CDD" id="cd02796">
    <property type="entry name" value="tRNA_bind_bactPheRS"/>
    <property type="match status" value="1"/>
</dbReference>
<keyword evidence="9 15" id="KW-0067">ATP-binding</keyword>
<comment type="subcellular location">
    <subcellularLocation>
        <location evidence="1 15">Cytoplasm</location>
    </subcellularLocation>
</comment>
<keyword evidence="10 15" id="KW-0460">Magnesium</keyword>
<evidence type="ECO:0000256" key="8">
    <source>
        <dbReference type="ARBA" id="ARBA00022741"/>
    </source>
</evidence>
<dbReference type="InterPro" id="IPR041616">
    <property type="entry name" value="PheRS_beta_core"/>
</dbReference>
<dbReference type="GO" id="GO:0005524">
    <property type="term" value="F:ATP binding"/>
    <property type="evidence" value="ECO:0007669"/>
    <property type="project" value="UniProtKB-UniRule"/>
</dbReference>
<dbReference type="PANTHER" id="PTHR10947">
    <property type="entry name" value="PHENYLALANYL-TRNA SYNTHETASE BETA CHAIN AND LEUCINE-RICH REPEAT-CONTAINING PROTEIN 47"/>
    <property type="match status" value="1"/>
</dbReference>
<keyword evidence="12 15" id="KW-0648">Protein biosynthesis</keyword>
<dbReference type="RefSeq" id="WP_236984715.1">
    <property type="nucleotide sequence ID" value="NZ_AP023086.1"/>
</dbReference>
<proteinExistence type="inferred from homology"/>
<keyword evidence="7 15" id="KW-0479">Metal-binding</keyword>
<dbReference type="InterPro" id="IPR036690">
    <property type="entry name" value="Fdx_antiC-bd_sf"/>
</dbReference>
<dbReference type="InterPro" id="IPR004532">
    <property type="entry name" value="Phe-tRNA-ligase_IIc_bsu_bact"/>
</dbReference>
<dbReference type="Gene3D" id="2.40.50.140">
    <property type="entry name" value="Nucleic acid-binding proteins"/>
    <property type="match status" value="1"/>
</dbReference>
<dbReference type="SUPFAM" id="SSF46955">
    <property type="entry name" value="Putative DNA-binding domain"/>
    <property type="match status" value="1"/>
</dbReference>
<sequence length="796" mass="85441">MKISESWLREWVNPEIDTAALVAQVTMAGLEVDAVEPVAGEFSGVVVGKIVAVAPHPDAEKLRVCQVEGHAEGIKQVVCGAPNAREGLVIPFATIGAKLPGDFKIKKAKLRGVESFGMLCGQTELACGDDDSGLWELASDAPVGTDLRDYLQLNDNILELDLTPNRSDCLSLRGIAREVAVLNNCAYNALTIAEVASEHSEKRGVSLAAGTACPRYVGRIIKGVNSTAQSPLWLVEKLRRAGIASLGPIVDVTNYVLLELGQPMHAFDAAKVQGGITVRWANEGERLELLNDQTVALKSDALVIADEVGALAFAGVMGGKASAVSDATTDILLESAFFEPIAIAGRARNAGLHTDSSHRFERGVDYNLQNTAIERATALIVEICGGSVGEVFGALNADDLPKTASIALNKNRLEATLGLRLDDAEVVRMLTGLGLELTDETDDAWHFIAPSYRFDIAIDADLVEELARLYGYDKLPTRTPVFANELPATPEDGVSLRALSAALVARGYREAITYSFVDPKVHEQFSQGKSVVALKNPISADMAEMRTSLLPGLVQTLRYNLNRQQTRVSVFESGLVFEKGEGEQAYPQERRIAGLMYGAREASAWCHGKEKVDFYDLKGDVEALLGVTRNQAAFSFVPSAQPAPYMHPGQCAEVMLGDARVGVVGVLHPSTAKALDCNGSVYVFELTLEALLTGKVPAFQALSRFPAVSRDLALVVADSVSAASLEVAIQHAAGEYFKSVALFDVYVGQGVEDGHKSLAYSLTFQHNERTLKDEEIQQAVDNVVKTLAADYGACLR</sequence>
<protein>
    <recommendedName>
        <fullName evidence="15">Phenylalanine--tRNA ligase beta subunit</fullName>
        <ecNumber evidence="15">6.1.1.20</ecNumber>
    </recommendedName>
    <alternativeName>
        <fullName evidence="15">Phenylalanyl-tRNA synthetase beta subunit</fullName>
        <shortName evidence="15">PheRS</shortName>
    </alternativeName>
</protein>
<dbReference type="InterPro" id="IPR020825">
    <property type="entry name" value="Phe-tRNA_synthase-like_B3/B4"/>
</dbReference>
<dbReference type="InterPro" id="IPR009061">
    <property type="entry name" value="DNA-bd_dom_put_sf"/>
</dbReference>
<feature type="binding site" evidence="15">
    <location>
        <position position="464"/>
    </location>
    <ligand>
        <name>Mg(2+)</name>
        <dbReference type="ChEBI" id="CHEBI:18420"/>
        <note>shared with alpha subunit</note>
    </ligand>
</feature>
<evidence type="ECO:0000256" key="14">
    <source>
        <dbReference type="ARBA" id="ARBA00049255"/>
    </source>
</evidence>
<dbReference type="SMART" id="SM00874">
    <property type="entry name" value="B5"/>
    <property type="match status" value="1"/>
</dbReference>
<evidence type="ECO:0000256" key="13">
    <source>
        <dbReference type="ARBA" id="ARBA00023146"/>
    </source>
</evidence>
<keyword evidence="21" id="KW-1185">Reference proteome</keyword>
<dbReference type="Pfam" id="PF03484">
    <property type="entry name" value="B5"/>
    <property type="match status" value="1"/>
</dbReference>
<dbReference type="InterPro" id="IPR045864">
    <property type="entry name" value="aa-tRNA-synth_II/BPL/LPL"/>
</dbReference>
<keyword evidence="5 16" id="KW-0820">tRNA-binding</keyword>
<accession>A0AAN1WKU2</accession>
<dbReference type="InterPro" id="IPR005146">
    <property type="entry name" value="B3/B4_tRNA-bd"/>
</dbReference>
<keyword evidence="11 16" id="KW-0694">RNA-binding</keyword>
<dbReference type="InterPro" id="IPR005147">
    <property type="entry name" value="tRNA_synthase_B5-dom"/>
</dbReference>
<evidence type="ECO:0000256" key="4">
    <source>
        <dbReference type="ARBA" id="ARBA00022490"/>
    </source>
</evidence>
<evidence type="ECO:0000256" key="9">
    <source>
        <dbReference type="ARBA" id="ARBA00022840"/>
    </source>
</evidence>
<reference evidence="20 21" key="1">
    <citation type="journal article" date="2022" name="IScience">
        <title>An ultrasensitive nanofiber-based assay for enzymatic hydrolysis and deep-sea microbial degradation of cellulose.</title>
        <authorList>
            <person name="Tsudome M."/>
            <person name="Tachioka M."/>
            <person name="Miyazaki M."/>
            <person name="Uchimura K."/>
            <person name="Tsuda M."/>
            <person name="Takaki Y."/>
            <person name="Deguchi S."/>
        </authorList>
    </citation>
    <scope>NUCLEOTIDE SEQUENCE [LARGE SCALE GENOMIC DNA]</scope>
    <source>
        <strain evidence="20 21">GE09</strain>
    </source>
</reference>
<keyword evidence="4 15" id="KW-0963">Cytoplasm</keyword>
<feature type="domain" description="B5" evidence="19">
    <location>
        <begin position="401"/>
        <end position="477"/>
    </location>
</feature>
<dbReference type="Proteomes" id="UP001320119">
    <property type="component" value="Chromosome"/>
</dbReference>
<dbReference type="SMART" id="SM00896">
    <property type="entry name" value="FDX-ACB"/>
    <property type="match status" value="1"/>
</dbReference>
<dbReference type="Pfam" id="PF03147">
    <property type="entry name" value="FDX-ACB"/>
    <property type="match status" value="1"/>
</dbReference>
<dbReference type="AlphaFoldDB" id="A0AAN1WKU2"/>
<dbReference type="SUPFAM" id="SSF56037">
    <property type="entry name" value="PheT/TilS domain"/>
    <property type="match status" value="1"/>
</dbReference>
<evidence type="ECO:0000256" key="3">
    <source>
        <dbReference type="ARBA" id="ARBA00011209"/>
    </source>
</evidence>
<evidence type="ECO:0000256" key="7">
    <source>
        <dbReference type="ARBA" id="ARBA00022723"/>
    </source>
</evidence>
<feature type="binding site" evidence="15">
    <location>
        <position position="465"/>
    </location>
    <ligand>
        <name>Mg(2+)</name>
        <dbReference type="ChEBI" id="CHEBI:18420"/>
        <note>shared with alpha subunit</note>
    </ligand>
</feature>
<dbReference type="Gene3D" id="3.50.40.10">
    <property type="entry name" value="Phenylalanyl-trna Synthetase, Chain B, domain 3"/>
    <property type="match status" value="1"/>
</dbReference>
<comment type="similarity">
    <text evidence="2 15">Belongs to the phenylalanyl-tRNA synthetase beta subunit family. Type 1 subfamily.</text>
</comment>
<comment type="cofactor">
    <cofactor evidence="15">
        <name>Mg(2+)</name>
        <dbReference type="ChEBI" id="CHEBI:18420"/>
    </cofactor>
    <text evidence="15">Binds 2 magnesium ions per tetramer.</text>
</comment>
<dbReference type="Pfam" id="PF03483">
    <property type="entry name" value="B3_4"/>
    <property type="match status" value="1"/>
</dbReference>
<dbReference type="InterPro" id="IPR045060">
    <property type="entry name" value="Phe-tRNA-ligase_IIc_bsu"/>
</dbReference>
<feature type="domain" description="FDX-ACB" evidence="18">
    <location>
        <begin position="703"/>
        <end position="796"/>
    </location>
</feature>
<dbReference type="KEGG" id="marq:MARGE09_P3650"/>
<dbReference type="NCBIfam" id="NF045760">
    <property type="entry name" value="YtpR"/>
    <property type="match status" value="1"/>
</dbReference>
<feature type="binding site" evidence="15">
    <location>
        <position position="455"/>
    </location>
    <ligand>
        <name>Mg(2+)</name>
        <dbReference type="ChEBI" id="CHEBI:18420"/>
        <note>shared with alpha subunit</note>
    </ligand>
</feature>
<dbReference type="SMART" id="SM00873">
    <property type="entry name" value="B3_4"/>
    <property type="match status" value="1"/>
</dbReference>
<evidence type="ECO:0000256" key="12">
    <source>
        <dbReference type="ARBA" id="ARBA00022917"/>
    </source>
</evidence>
<dbReference type="Pfam" id="PF17759">
    <property type="entry name" value="tRNA_synthFbeta"/>
    <property type="match status" value="1"/>
</dbReference>
<evidence type="ECO:0000256" key="5">
    <source>
        <dbReference type="ARBA" id="ARBA00022555"/>
    </source>
</evidence>
<evidence type="ECO:0000256" key="1">
    <source>
        <dbReference type="ARBA" id="ARBA00004496"/>
    </source>
</evidence>
<dbReference type="FunFam" id="3.30.70.380:FF:000001">
    <property type="entry name" value="Phenylalanine--tRNA ligase beta subunit"/>
    <property type="match status" value="1"/>
</dbReference>
<evidence type="ECO:0000256" key="6">
    <source>
        <dbReference type="ARBA" id="ARBA00022598"/>
    </source>
</evidence>
<comment type="subunit">
    <text evidence="3 15">Tetramer of two alpha and two beta subunits.</text>
</comment>
<dbReference type="HAMAP" id="MF_00283">
    <property type="entry name" value="Phe_tRNA_synth_beta1"/>
    <property type="match status" value="1"/>
</dbReference>
<dbReference type="GO" id="GO:0000049">
    <property type="term" value="F:tRNA binding"/>
    <property type="evidence" value="ECO:0007669"/>
    <property type="project" value="UniProtKB-UniRule"/>
</dbReference>
<dbReference type="PANTHER" id="PTHR10947:SF0">
    <property type="entry name" value="PHENYLALANINE--TRNA LIGASE BETA SUBUNIT"/>
    <property type="match status" value="1"/>
</dbReference>
<evidence type="ECO:0000259" key="19">
    <source>
        <dbReference type="PROSITE" id="PS51483"/>
    </source>
</evidence>
<dbReference type="CDD" id="cd00769">
    <property type="entry name" value="PheRS_beta_core"/>
    <property type="match status" value="1"/>
</dbReference>
<dbReference type="PROSITE" id="PS50886">
    <property type="entry name" value="TRBD"/>
    <property type="match status" value="1"/>
</dbReference>
<organism evidence="20 21">
    <name type="scientific">Marinagarivorans cellulosilyticus</name>
    <dbReference type="NCBI Taxonomy" id="2721545"/>
    <lineage>
        <taxon>Bacteria</taxon>
        <taxon>Pseudomonadati</taxon>
        <taxon>Pseudomonadota</taxon>
        <taxon>Gammaproteobacteria</taxon>
        <taxon>Cellvibrionales</taxon>
        <taxon>Cellvibrionaceae</taxon>
        <taxon>Marinagarivorans</taxon>
    </lineage>
</organism>
<feature type="binding site" evidence="15">
    <location>
        <position position="461"/>
    </location>
    <ligand>
        <name>Mg(2+)</name>
        <dbReference type="ChEBI" id="CHEBI:18420"/>
        <note>shared with alpha subunit</note>
    </ligand>
</feature>
<dbReference type="Gene3D" id="3.30.930.10">
    <property type="entry name" value="Bira Bifunctional Protein, Domain 2"/>
    <property type="match status" value="1"/>
</dbReference>
<evidence type="ECO:0000313" key="21">
    <source>
        <dbReference type="Proteomes" id="UP001320119"/>
    </source>
</evidence>
<evidence type="ECO:0000256" key="2">
    <source>
        <dbReference type="ARBA" id="ARBA00008653"/>
    </source>
</evidence>
<dbReference type="SUPFAM" id="SSF54991">
    <property type="entry name" value="Anticodon-binding domain of PheRS"/>
    <property type="match status" value="1"/>
</dbReference>
<dbReference type="FunFam" id="3.30.930.10:FF:000022">
    <property type="entry name" value="Phenylalanine--tRNA ligase beta subunit"/>
    <property type="match status" value="1"/>
</dbReference>
<dbReference type="GO" id="GO:0006432">
    <property type="term" value="P:phenylalanyl-tRNA aminoacylation"/>
    <property type="evidence" value="ECO:0007669"/>
    <property type="project" value="UniProtKB-UniRule"/>
</dbReference>
<keyword evidence="13 15" id="KW-0030">Aminoacyl-tRNA synthetase</keyword>
<dbReference type="PROSITE" id="PS51447">
    <property type="entry name" value="FDX_ACB"/>
    <property type="match status" value="1"/>
</dbReference>
<evidence type="ECO:0000256" key="11">
    <source>
        <dbReference type="ARBA" id="ARBA00022884"/>
    </source>
</evidence>
<dbReference type="Pfam" id="PF01588">
    <property type="entry name" value="tRNA_bind"/>
    <property type="match status" value="1"/>
</dbReference>
<dbReference type="PROSITE" id="PS51483">
    <property type="entry name" value="B5"/>
    <property type="match status" value="1"/>
</dbReference>
<evidence type="ECO:0000313" key="20">
    <source>
        <dbReference type="EMBL" id="BCD99448.1"/>
    </source>
</evidence>
<dbReference type="InterPro" id="IPR005121">
    <property type="entry name" value="Fdx_antiC-bd"/>
</dbReference>
<name>A0AAN1WKU2_9GAMM</name>
<evidence type="ECO:0000259" key="17">
    <source>
        <dbReference type="PROSITE" id="PS50886"/>
    </source>
</evidence>
<dbReference type="Gene3D" id="3.30.70.380">
    <property type="entry name" value="Ferrodoxin-fold anticodon-binding domain"/>
    <property type="match status" value="1"/>
</dbReference>
<dbReference type="Gene3D" id="3.30.56.10">
    <property type="match status" value="2"/>
</dbReference>
<keyword evidence="8 15" id="KW-0547">Nucleotide-binding</keyword>
<evidence type="ECO:0000256" key="10">
    <source>
        <dbReference type="ARBA" id="ARBA00022842"/>
    </source>
</evidence>
<gene>
    <name evidence="15" type="primary">pheT</name>
    <name evidence="20" type="ORF">MARGE09_P3650</name>
</gene>